<dbReference type="STRING" id="7395.A0A1A9V1P6"/>
<evidence type="ECO:0000313" key="2">
    <source>
        <dbReference type="Proteomes" id="UP000078200"/>
    </source>
</evidence>
<keyword evidence="2" id="KW-1185">Reference proteome</keyword>
<protein>
    <submittedName>
        <fullName evidence="1">Uncharacterized protein</fullName>
    </submittedName>
</protein>
<dbReference type="AlphaFoldDB" id="A0A1A9V1P6"/>
<reference evidence="1" key="1">
    <citation type="submission" date="2020-05" db="UniProtKB">
        <authorList>
            <consortium name="EnsemblMetazoa"/>
        </authorList>
    </citation>
    <scope>IDENTIFICATION</scope>
    <source>
        <strain evidence="1">TTRI</strain>
    </source>
</reference>
<name>A0A1A9V1P6_GLOAU</name>
<sequence length="177" mass="19717">MAATGGAAATSVVVLDRGNNTTCTINLHGDDKGITTCIVALYVILDLSPCTVALSEIRTLSDMPNSYCFDLLDKTDNENTNLEDKKGKSVLTVREVCELANRTRSTMWVELKFCDLICMLCKTGIENVNKFKSYSSATVVSWRVNNQEQLFCQIDNWDPFSTILLRTLFRLLINSLS</sequence>
<organism evidence="1 2">
    <name type="scientific">Glossina austeni</name>
    <name type="common">Savannah tsetse fly</name>
    <dbReference type="NCBI Taxonomy" id="7395"/>
    <lineage>
        <taxon>Eukaryota</taxon>
        <taxon>Metazoa</taxon>
        <taxon>Ecdysozoa</taxon>
        <taxon>Arthropoda</taxon>
        <taxon>Hexapoda</taxon>
        <taxon>Insecta</taxon>
        <taxon>Pterygota</taxon>
        <taxon>Neoptera</taxon>
        <taxon>Endopterygota</taxon>
        <taxon>Diptera</taxon>
        <taxon>Brachycera</taxon>
        <taxon>Muscomorpha</taxon>
        <taxon>Hippoboscoidea</taxon>
        <taxon>Glossinidae</taxon>
        <taxon>Glossina</taxon>
    </lineage>
</organism>
<proteinExistence type="predicted"/>
<evidence type="ECO:0000313" key="1">
    <source>
        <dbReference type="EnsemblMetazoa" id="GAUT022963-PA"/>
    </source>
</evidence>
<dbReference type="EnsemblMetazoa" id="GAUT022963-RA">
    <property type="protein sequence ID" value="GAUT022963-PA"/>
    <property type="gene ID" value="GAUT022963"/>
</dbReference>
<accession>A0A1A9V1P6</accession>
<dbReference type="VEuPathDB" id="VectorBase:GAUT022963"/>
<dbReference type="Proteomes" id="UP000078200">
    <property type="component" value="Unassembled WGS sequence"/>
</dbReference>